<proteinExistence type="inferred from homology"/>
<keyword evidence="9" id="KW-1185">Reference proteome</keyword>
<dbReference type="PANTHER" id="PTHR11599">
    <property type="entry name" value="PROTEASOME SUBUNIT ALPHA/BETA"/>
    <property type="match status" value="1"/>
</dbReference>
<evidence type="ECO:0000256" key="3">
    <source>
        <dbReference type="ARBA" id="ARBA00022942"/>
    </source>
</evidence>
<comment type="subcellular location">
    <subcellularLocation>
        <location evidence="6">Cytoplasm</location>
    </subcellularLocation>
    <subcellularLocation>
        <location evidence="6">Nucleus</location>
    </subcellularLocation>
</comment>
<evidence type="ECO:0000256" key="6">
    <source>
        <dbReference type="RuleBase" id="RU000551"/>
    </source>
</evidence>
<dbReference type="GO" id="GO:0005737">
    <property type="term" value="C:cytoplasm"/>
    <property type="evidence" value="ECO:0007669"/>
    <property type="project" value="UniProtKB-SubCell"/>
</dbReference>
<evidence type="ECO:0000313" key="9">
    <source>
        <dbReference type="Proteomes" id="UP000318571"/>
    </source>
</evidence>
<reference evidence="8 9" key="1">
    <citation type="journal article" date="2018" name="Nat. Ecol. Evol.">
        <title>Genomic signatures of mitonuclear coevolution across populations of Tigriopus californicus.</title>
        <authorList>
            <person name="Barreto F.S."/>
            <person name="Watson E.T."/>
            <person name="Lima T.G."/>
            <person name="Willett C.S."/>
            <person name="Edmands S."/>
            <person name="Li W."/>
            <person name="Burton R.S."/>
        </authorList>
    </citation>
    <scope>NUCLEOTIDE SEQUENCE [LARGE SCALE GENOMIC DNA]</scope>
    <source>
        <strain evidence="8 9">San Diego</strain>
    </source>
</reference>
<dbReference type="PROSITE" id="PS51475">
    <property type="entry name" value="PROTEASOME_ALPHA_2"/>
    <property type="match status" value="1"/>
</dbReference>
<dbReference type="InterPro" id="IPR000426">
    <property type="entry name" value="Proteasome_asu_N"/>
</dbReference>
<dbReference type="GO" id="GO:0019773">
    <property type="term" value="C:proteasome core complex, alpha-subunit complex"/>
    <property type="evidence" value="ECO:0007669"/>
    <property type="project" value="UniProtKB-UniRule"/>
</dbReference>
<accession>A0A553PF95</accession>
<comment type="subunit">
    <text evidence="6">The 20S proteasome core is composed of 28 subunits that are arranged in four stacked rings, resulting in a barrel-shaped structure. The two end rings are each formed by seven alpha subunits, and the two central rings are each formed by seven beta subunits.</text>
</comment>
<dbReference type="InterPro" id="IPR050115">
    <property type="entry name" value="Proteasome_alpha"/>
</dbReference>
<gene>
    <name evidence="8" type="ORF">TCAL_00018</name>
</gene>
<feature type="domain" description="Proteasome alpha-type subunits" evidence="7">
    <location>
        <begin position="6"/>
        <end position="28"/>
    </location>
</feature>
<evidence type="ECO:0000256" key="5">
    <source>
        <dbReference type="PROSITE-ProRule" id="PRU00808"/>
    </source>
</evidence>
<organism evidence="8 9">
    <name type="scientific">Tigriopus californicus</name>
    <name type="common">Marine copepod</name>
    <dbReference type="NCBI Taxonomy" id="6832"/>
    <lineage>
        <taxon>Eukaryota</taxon>
        <taxon>Metazoa</taxon>
        <taxon>Ecdysozoa</taxon>
        <taxon>Arthropoda</taxon>
        <taxon>Crustacea</taxon>
        <taxon>Multicrustacea</taxon>
        <taxon>Hexanauplia</taxon>
        <taxon>Copepoda</taxon>
        <taxon>Harpacticoida</taxon>
        <taxon>Harpacticidae</taxon>
        <taxon>Tigriopus</taxon>
    </lineage>
</organism>
<dbReference type="PROSITE" id="PS00388">
    <property type="entry name" value="PROTEASOME_ALPHA_1"/>
    <property type="match status" value="1"/>
</dbReference>
<dbReference type="FunFam" id="3.60.20.10:FF:000012">
    <property type="entry name" value="Proteasome subunit alpha type"/>
    <property type="match status" value="1"/>
</dbReference>
<dbReference type="STRING" id="6832.A0A553PF95"/>
<keyword evidence="3 5" id="KW-0647">Proteasome</keyword>
<dbReference type="Proteomes" id="UP000318571">
    <property type="component" value="Chromosome 5"/>
</dbReference>
<comment type="similarity">
    <text evidence="5 6">Belongs to the peptidase T1A family.</text>
</comment>
<comment type="caution">
    <text evidence="8">The sequence shown here is derived from an EMBL/GenBank/DDBJ whole genome shotgun (WGS) entry which is preliminary data.</text>
</comment>
<dbReference type="SMART" id="SM00948">
    <property type="entry name" value="Proteasome_A_N"/>
    <property type="match status" value="1"/>
</dbReference>
<dbReference type="Pfam" id="PF10584">
    <property type="entry name" value="Proteasome_A_N"/>
    <property type="match status" value="1"/>
</dbReference>
<keyword evidence="4 6" id="KW-0539">Nucleus</keyword>
<dbReference type="Gene3D" id="3.60.20.10">
    <property type="entry name" value="Glutamine Phosphoribosylpyrophosphate, subunit 1, domain 1"/>
    <property type="match status" value="1"/>
</dbReference>
<dbReference type="OMA" id="ATCIGKD"/>
<dbReference type="InterPro" id="IPR023332">
    <property type="entry name" value="Proteasome_alpha-type"/>
</dbReference>
<evidence type="ECO:0000256" key="2">
    <source>
        <dbReference type="ARBA" id="ARBA00022490"/>
    </source>
</evidence>
<dbReference type="AlphaFoldDB" id="A0A553PF95"/>
<dbReference type="InterPro" id="IPR001353">
    <property type="entry name" value="Proteasome_sua/b"/>
</dbReference>
<dbReference type="SUPFAM" id="SSF56235">
    <property type="entry name" value="N-terminal nucleophile aminohydrolases (Ntn hydrolases)"/>
    <property type="match status" value="1"/>
</dbReference>
<keyword evidence="2 6" id="KW-0963">Cytoplasm</keyword>
<sequence>MASERYSFSLTTFSPSGKLVQIEYALAAVASGAASVGIKAVNGVVLATEKKHKSILYEDHSTYKIEKITDHIGMVYSGMGPDYRLLVRRARKMAQDYLLMYGETIPTSQLVQRVANVMQGIIYVTQEYTQSGGVRPFGVSLLIAGWDASVNNGSPILFQCDPSGAYFAWKATAMGKNYVNGKTFLEKRYDDKLELEDAVHTAILTLKEGFEGQMTEDNVEIGICDENGFRRFTPEEVKDYLTNIA</sequence>
<dbReference type="InterPro" id="IPR029055">
    <property type="entry name" value="Ntn_hydrolases_N"/>
</dbReference>
<protein>
    <recommendedName>
        <fullName evidence="6">Proteasome subunit alpha type</fullName>
    </recommendedName>
</protein>
<dbReference type="GO" id="GO:0006511">
    <property type="term" value="P:ubiquitin-dependent protein catabolic process"/>
    <property type="evidence" value="ECO:0007669"/>
    <property type="project" value="InterPro"/>
</dbReference>
<dbReference type="GO" id="GO:0005634">
    <property type="term" value="C:nucleus"/>
    <property type="evidence" value="ECO:0007669"/>
    <property type="project" value="UniProtKB-SubCell"/>
</dbReference>
<dbReference type="CDD" id="cd03750">
    <property type="entry name" value="proteasome_alpha_type_2"/>
    <property type="match status" value="1"/>
</dbReference>
<evidence type="ECO:0000313" key="8">
    <source>
        <dbReference type="EMBL" id="TRY76358.1"/>
    </source>
</evidence>
<dbReference type="NCBIfam" id="NF003075">
    <property type="entry name" value="PRK03996.1"/>
    <property type="match status" value="1"/>
</dbReference>
<evidence type="ECO:0000256" key="4">
    <source>
        <dbReference type="ARBA" id="ARBA00023242"/>
    </source>
</evidence>
<evidence type="ECO:0000259" key="7">
    <source>
        <dbReference type="PROSITE" id="PS00388"/>
    </source>
</evidence>
<evidence type="ECO:0000256" key="1">
    <source>
        <dbReference type="ARBA" id="ARBA00002000"/>
    </source>
</evidence>
<dbReference type="Pfam" id="PF00227">
    <property type="entry name" value="Proteasome"/>
    <property type="match status" value="1"/>
</dbReference>
<dbReference type="EMBL" id="VCGU01000004">
    <property type="protein sequence ID" value="TRY76358.1"/>
    <property type="molecule type" value="Genomic_DNA"/>
</dbReference>
<comment type="function">
    <text evidence="1">The proteasome is a multicatalytic proteinase complex which is characterized by its ability to cleave peptides with Arg, Phe, Tyr, Leu, and Glu adjacent to the leaving group at neutral or slightly basic pH. The proteasome has an ATP-dependent proteolytic activity.</text>
</comment>
<name>A0A553PF95_TIGCA</name>